<dbReference type="FunFam" id="3.80.30.20:FF:000012">
    <property type="entry name" value="Coproporphyrinogen-III oxidase"/>
    <property type="match status" value="1"/>
</dbReference>
<evidence type="ECO:0000256" key="1">
    <source>
        <dbReference type="ARBA" id="ARBA00004496"/>
    </source>
</evidence>
<evidence type="ECO:0000256" key="14">
    <source>
        <dbReference type="ARBA" id="ARBA00048321"/>
    </source>
</evidence>
<evidence type="ECO:0000256" key="13">
    <source>
        <dbReference type="ARBA" id="ARBA00024295"/>
    </source>
</evidence>
<feature type="binding site" evidence="17">
    <location>
        <position position="66"/>
    </location>
    <ligand>
        <name>[4Fe-4S] cluster</name>
        <dbReference type="ChEBI" id="CHEBI:49883"/>
        <note>4Fe-4S-S-AdoMet</note>
    </ligand>
</feature>
<evidence type="ECO:0000256" key="2">
    <source>
        <dbReference type="ARBA" id="ARBA00004785"/>
    </source>
</evidence>
<dbReference type="SUPFAM" id="SSF102114">
    <property type="entry name" value="Radical SAM enzymes"/>
    <property type="match status" value="1"/>
</dbReference>
<feature type="binding site" evidence="17">
    <location>
        <position position="73"/>
    </location>
    <ligand>
        <name>[4Fe-4S] cluster</name>
        <dbReference type="ChEBI" id="CHEBI:49883"/>
        <note>4Fe-4S-S-AdoMet</note>
    </ligand>
</feature>
<dbReference type="SFLD" id="SFLDG01065">
    <property type="entry name" value="anaerobic_coproporphyrinogen-I"/>
    <property type="match status" value="1"/>
</dbReference>
<dbReference type="EC" id="1.3.98.3" evidence="15"/>
<keyword evidence="6 15" id="KW-0963">Cytoplasm</keyword>
<dbReference type="PIRSF" id="PIRSF000167">
    <property type="entry name" value="HemN"/>
    <property type="match status" value="1"/>
</dbReference>
<evidence type="ECO:0000259" key="18">
    <source>
        <dbReference type="PROSITE" id="PS51918"/>
    </source>
</evidence>
<comment type="catalytic activity">
    <reaction evidence="14 15">
        <text>coproporphyrinogen III + 2 S-adenosyl-L-methionine = protoporphyrinogen IX + 2 5'-deoxyadenosine + 2 L-methionine + 2 CO2</text>
        <dbReference type="Rhea" id="RHEA:15425"/>
        <dbReference type="ChEBI" id="CHEBI:16526"/>
        <dbReference type="ChEBI" id="CHEBI:17319"/>
        <dbReference type="ChEBI" id="CHEBI:57307"/>
        <dbReference type="ChEBI" id="CHEBI:57309"/>
        <dbReference type="ChEBI" id="CHEBI:57844"/>
        <dbReference type="ChEBI" id="CHEBI:59789"/>
        <dbReference type="EC" id="1.3.98.3"/>
    </reaction>
</comment>
<dbReference type="SFLD" id="SFLDG01082">
    <property type="entry name" value="B12-binding_domain_containing"/>
    <property type="match status" value="1"/>
</dbReference>
<accession>A0A1R4LI52</accession>
<dbReference type="SMART" id="SM00729">
    <property type="entry name" value="Elp3"/>
    <property type="match status" value="1"/>
</dbReference>
<evidence type="ECO:0000256" key="8">
    <source>
        <dbReference type="ARBA" id="ARBA00022723"/>
    </source>
</evidence>
<dbReference type="RefSeq" id="WP_077335240.1">
    <property type="nucleotide sequence ID" value="NZ_FULE01000024.1"/>
</dbReference>
<dbReference type="GO" id="GO:0004109">
    <property type="term" value="F:coproporphyrinogen oxidase activity"/>
    <property type="evidence" value="ECO:0007669"/>
    <property type="project" value="InterPro"/>
</dbReference>
<evidence type="ECO:0000256" key="6">
    <source>
        <dbReference type="ARBA" id="ARBA00022490"/>
    </source>
</evidence>
<feature type="domain" description="Radical SAM core" evidence="18">
    <location>
        <begin position="51"/>
        <end position="284"/>
    </location>
</feature>
<name>A0A1R4LI52_VIBR1</name>
<keyword evidence="9 15" id="KW-0560">Oxidoreductase</keyword>
<feature type="binding site" evidence="16">
    <location>
        <position position="213"/>
    </location>
    <ligand>
        <name>S-adenosyl-L-methionine</name>
        <dbReference type="ChEBI" id="CHEBI:59789"/>
        <label>2</label>
    </ligand>
</feature>
<keyword evidence="5 15" id="KW-0004">4Fe-4S</keyword>
<comment type="similarity">
    <text evidence="3 15">Belongs to the anaerobic coproporphyrinogen-III oxidase family.</text>
</comment>
<evidence type="ECO:0000256" key="9">
    <source>
        <dbReference type="ARBA" id="ARBA00023002"/>
    </source>
</evidence>
<feature type="binding site" evidence="17">
    <location>
        <position position="70"/>
    </location>
    <ligand>
        <name>[4Fe-4S] cluster</name>
        <dbReference type="ChEBI" id="CHEBI:49883"/>
        <note>4Fe-4S-S-AdoMet</note>
    </ligand>
</feature>
<keyword evidence="20" id="KW-1185">Reference proteome</keyword>
<dbReference type="GO" id="GO:0046872">
    <property type="term" value="F:metal ion binding"/>
    <property type="evidence" value="ECO:0007669"/>
    <property type="project" value="UniProtKB-KW"/>
</dbReference>
<evidence type="ECO:0000313" key="20">
    <source>
        <dbReference type="Proteomes" id="UP000188276"/>
    </source>
</evidence>
<dbReference type="GO" id="GO:0051539">
    <property type="term" value="F:4 iron, 4 sulfur cluster binding"/>
    <property type="evidence" value="ECO:0007669"/>
    <property type="project" value="UniProtKB-KW"/>
</dbReference>
<dbReference type="GO" id="GO:0005737">
    <property type="term" value="C:cytoplasm"/>
    <property type="evidence" value="ECO:0007669"/>
    <property type="project" value="UniProtKB-SubCell"/>
</dbReference>
<dbReference type="InterPro" id="IPR034505">
    <property type="entry name" value="Coproporphyrinogen-III_oxidase"/>
</dbReference>
<evidence type="ECO:0000256" key="7">
    <source>
        <dbReference type="ARBA" id="ARBA00022691"/>
    </source>
</evidence>
<feature type="binding site" evidence="16">
    <location>
        <position position="188"/>
    </location>
    <ligand>
        <name>S-adenosyl-L-methionine</name>
        <dbReference type="ChEBI" id="CHEBI:59789"/>
        <label>2</label>
    </ligand>
</feature>
<comment type="pathway">
    <text evidence="2 15">Porphyrin-containing compound metabolism; protoporphyrin-IX biosynthesis; protoporphyrinogen-IX from coproporphyrinogen-III (AdoMet route): step 1/1.</text>
</comment>
<dbReference type="Pfam" id="PF04055">
    <property type="entry name" value="Radical_SAM"/>
    <property type="match status" value="1"/>
</dbReference>
<dbReference type="PROSITE" id="PS51918">
    <property type="entry name" value="RADICAL_SAM"/>
    <property type="match status" value="1"/>
</dbReference>
<feature type="binding site" evidence="16">
    <location>
        <begin position="117"/>
        <end position="118"/>
    </location>
    <ligand>
        <name>S-adenosyl-L-methionine</name>
        <dbReference type="ChEBI" id="CHEBI:59789"/>
        <label>2</label>
    </ligand>
</feature>
<evidence type="ECO:0000256" key="16">
    <source>
        <dbReference type="PIRSR" id="PIRSR000167-1"/>
    </source>
</evidence>
<dbReference type="PANTHER" id="PTHR13932:SF6">
    <property type="entry name" value="OXYGEN-INDEPENDENT COPROPORPHYRINOGEN III OXIDASE"/>
    <property type="match status" value="1"/>
</dbReference>
<dbReference type="InterPro" id="IPR006638">
    <property type="entry name" value="Elp3/MiaA/NifB-like_rSAM"/>
</dbReference>
<keyword evidence="8 15" id="KW-0479">Metal-binding</keyword>
<comment type="cofactor">
    <cofactor evidence="15 17">
        <name>[4Fe-4S] cluster</name>
        <dbReference type="ChEBI" id="CHEBI:49883"/>
    </cofactor>
    <text evidence="15 17">Binds 1 [4Fe-4S] cluster. The cluster is coordinated with 3 cysteines and an exchangeable S-adenosyl-L-methionine.</text>
</comment>
<proteinExistence type="inferred from homology"/>
<dbReference type="InterPro" id="IPR004558">
    <property type="entry name" value="Coprogen_oxidase_HemN"/>
</dbReference>
<dbReference type="UniPathway" id="UPA00251">
    <property type="reaction ID" value="UER00323"/>
</dbReference>
<evidence type="ECO:0000256" key="4">
    <source>
        <dbReference type="ARBA" id="ARBA00011245"/>
    </source>
</evidence>
<evidence type="ECO:0000256" key="17">
    <source>
        <dbReference type="PIRSR" id="PIRSR000167-2"/>
    </source>
</evidence>
<dbReference type="GO" id="GO:0051989">
    <property type="term" value="F:coproporphyrinogen dehydrogenase activity"/>
    <property type="evidence" value="ECO:0007669"/>
    <property type="project" value="UniProtKB-EC"/>
</dbReference>
<feature type="binding site" evidence="16">
    <location>
        <position position="247"/>
    </location>
    <ligand>
        <name>S-adenosyl-L-methionine</name>
        <dbReference type="ChEBI" id="CHEBI:59789"/>
        <label>2</label>
    </ligand>
</feature>
<evidence type="ECO:0000256" key="10">
    <source>
        <dbReference type="ARBA" id="ARBA00023004"/>
    </source>
</evidence>
<dbReference type="InterPro" id="IPR010723">
    <property type="entry name" value="HemN_C"/>
</dbReference>
<dbReference type="PANTHER" id="PTHR13932">
    <property type="entry name" value="COPROPORPHYRINIGEN III OXIDASE"/>
    <property type="match status" value="1"/>
</dbReference>
<feature type="binding site" evidence="16">
    <location>
        <position position="176"/>
    </location>
    <ligand>
        <name>S-adenosyl-L-methionine</name>
        <dbReference type="ChEBI" id="CHEBI:59789"/>
        <label>2</label>
    </ligand>
</feature>
<evidence type="ECO:0000256" key="5">
    <source>
        <dbReference type="ARBA" id="ARBA00022485"/>
    </source>
</evidence>
<feature type="binding site" evidence="16">
    <location>
        <position position="60"/>
    </location>
    <ligand>
        <name>S-adenosyl-L-methionine</name>
        <dbReference type="ChEBI" id="CHEBI:59789"/>
        <label>1</label>
    </ligand>
</feature>
<feature type="binding site" evidence="16">
    <location>
        <position position="333"/>
    </location>
    <ligand>
        <name>S-adenosyl-L-methionine</name>
        <dbReference type="ChEBI" id="CHEBI:59789"/>
        <label>1</label>
    </ligand>
</feature>
<dbReference type="STRING" id="1123498.VR7878_01685"/>
<dbReference type="SFLD" id="SFLDS00029">
    <property type="entry name" value="Radical_SAM"/>
    <property type="match status" value="1"/>
</dbReference>
<dbReference type="InterPro" id="IPR058240">
    <property type="entry name" value="rSAM_sf"/>
</dbReference>
<dbReference type="OrthoDB" id="9808022at2"/>
<comment type="subcellular location">
    <subcellularLocation>
        <location evidence="1 15">Cytoplasm</location>
    </subcellularLocation>
</comment>
<dbReference type="EMBL" id="FULE01000024">
    <property type="protein sequence ID" value="SJN56262.1"/>
    <property type="molecule type" value="Genomic_DNA"/>
</dbReference>
<feature type="binding site" evidence="16">
    <location>
        <position position="149"/>
    </location>
    <ligand>
        <name>S-adenosyl-L-methionine</name>
        <dbReference type="ChEBI" id="CHEBI:59789"/>
        <label>1</label>
    </ligand>
</feature>
<keyword evidence="11 15" id="KW-0411">Iron-sulfur</keyword>
<evidence type="ECO:0000256" key="12">
    <source>
        <dbReference type="ARBA" id="ARBA00023244"/>
    </source>
</evidence>
<dbReference type="FunFam" id="1.10.10.920:FF:000001">
    <property type="entry name" value="Coproporphyrinogen-III oxidase"/>
    <property type="match status" value="1"/>
</dbReference>
<comment type="function">
    <text evidence="13">Involved in the heme biosynthesis. Catalyzes the anaerobic oxidative decarboxylation of propionate groups of rings A and B of coproporphyrinogen III to yield the vinyl groups in protoporphyrinogen IX.</text>
</comment>
<sequence>MFQQVSRQQVVWDQAMLDKYNYSGPRYTSYPTAVEFHEAFTIADFDMACAQYPDRPLSLYIHIPFCHKLCYYCGCNKVVTRHSHKADEYLDMLELEIRQRASLLAGRRVVQLHFGGGTPTFLTAPQITRLMTLIRQEFDFEPEAEISIEVDPREIQLDILDHLYQEGFNRLSIGVQDFNKEVQLLINRIQDETFIFALAERARELGFRSTNLDLIYGLPKQTPASFARTLNRVLEMKPGRLSIFNYAHMPQLFAAQRKIKEDFLPTTQEKMAILQMTIDMLTGAGYQFIGMDHFALPEDDLAVAQREGCLHRNFQGYTTYGDCDLIGFGVSAISMVGDAYAQNHKELKKYYHQVEHQRHALWKGVALDKDDLARRDVIKQLMCNFTLDKAQIERTHQLDFDRYFQPDLALLEHFIADELVLVSDKQLTVTPKGRLLIRNICMCFDRYLRERARQQQFSRVI</sequence>
<dbReference type="CDD" id="cd01335">
    <property type="entry name" value="Radical_SAM"/>
    <property type="match status" value="1"/>
</dbReference>
<comment type="subunit">
    <text evidence="4">Monomer.</text>
</comment>
<dbReference type="SFLD" id="SFLDF00277">
    <property type="entry name" value="oxygen-independent_coproporphy"/>
    <property type="match status" value="1"/>
</dbReference>
<dbReference type="Gene3D" id="1.10.10.920">
    <property type="match status" value="1"/>
</dbReference>
<reference evidence="20" key="1">
    <citation type="submission" date="2017-02" db="EMBL/GenBank/DDBJ databases">
        <authorList>
            <person name="Rodrigo-Torres L."/>
            <person name="Arahal R.D."/>
            <person name="Lucena T."/>
        </authorList>
    </citation>
    <scope>NUCLEOTIDE SEQUENCE [LARGE SCALE GENOMIC DNA]</scope>
    <source>
        <strain evidence="20">CECT 7878</strain>
    </source>
</reference>
<dbReference type="Gene3D" id="3.80.30.20">
    <property type="entry name" value="tm_1862 like domain"/>
    <property type="match status" value="1"/>
</dbReference>
<organism evidence="19 20">
    <name type="scientific">Vibrio ruber (strain DSM 16370 / JCM 11486 / BCRC 17186 / CECT 7878 / LMG 23124 / VR1)</name>
    <dbReference type="NCBI Taxonomy" id="1123498"/>
    <lineage>
        <taxon>Bacteria</taxon>
        <taxon>Pseudomonadati</taxon>
        <taxon>Pseudomonadota</taxon>
        <taxon>Gammaproteobacteria</taxon>
        <taxon>Vibrionales</taxon>
        <taxon>Vibrionaceae</taxon>
        <taxon>Vibrio</taxon>
    </lineage>
</organism>
<dbReference type="Pfam" id="PF06969">
    <property type="entry name" value="HemN_C"/>
    <property type="match status" value="1"/>
</dbReference>
<keyword evidence="10 15" id="KW-0408">Iron</keyword>
<dbReference type="InterPro" id="IPR023404">
    <property type="entry name" value="rSAM_horseshoe"/>
</dbReference>
<feature type="binding site" evidence="16">
    <location>
        <begin position="72"/>
        <end position="74"/>
    </location>
    <ligand>
        <name>S-adenosyl-L-methionine</name>
        <dbReference type="ChEBI" id="CHEBI:59789"/>
        <label>2</label>
    </ligand>
</feature>
<evidence type="ECO:0000256" key="11">
    <source>
        <dbReference type="ARBA" id="ARBA00023014"/>
    </source>
</evidence>
<keyword evidence="7 15" id="KW-0949">S-adenosyl-L-methionine</keyword>
<dbReference type="GO" id="GO:0006782">
    <property type="term" value="P:protoporphyrinogen IX biosynthetic process"/>
    <property type="evidence" value="ECO:0007669"/>
    <property type="project" value="UniProtKB-UniPathway"/>
</dbReference>
<protein>
    <recommendedName>
        <fullName evidence="15">Coproporphyrinogen-III oxidase</fullName>
        <ecNumber evidence="15">1.3.98.3</ecNumber>
    </recommendedName>
</protein>
<keyword evidence="12 15" id="KW-0627">Porphyrin biosynthesis</keyword>
<evidence type="ECO:0000256" key="15">
    <source>
        <dbReference type="PIRNR" id="PIRNR000167"/>
    </source>
</evidence>
<gene>
    <name evidence="19" type="primary">hemN_1</name>
    <name evidence="19" type="ORF">VR7878_01685</name>
</gene>
<evidence type="ECO:0000313" key="19">
    <source>
        <dbReference type="EMBL" id="SJN56262.1"/>
    </source>
</evidence>
<dbReference type="AlphaFoldDB" id="A0A1R4LI52"/>
<dbReference type="Proteomes" id="UP000188276">
    <property type="component" value="Unassembled WGS sequence"/>
</dbReference>
<dbReference type="NCBIfam" id="TIGR00538">
    <property type="entry name" value="hemN"/>
    <property type="match status" value="1"/>
</dbReference>
<dbReference type="InterPro" id="IPR007197">
    <property type="entry name" value="rSAM"/>
</dbReference>
<feature type="binding site" evidence="16">
    <location>
        <position position="116"/>
    </location>
    <ligand>
        <name>S-adenosyl-L-methionine</name>
        <dbReference type="ChEBI" id="CHEBI:59789"/>
        <label>1</label>
    </ligand>
</feature>
<evidence type="ECO:0000256" key="3">
    <source>
        <dbReference type="ARBA" id="ARBA00005493"/>
    </source>
</evidence>